<sequence length="273" mass="31396">MKTWIKLVLQLAVPVVILIILFKLGLWYGLAGVAVVAGIIIYWLRGNYYVLQANIRYGKKDLRGALDYYGRAYKANRNSGFAISQAFVLLKLGEIEQAEKLLSQIMQRKMSRNNEMTAKINYSIALWKLGKHAEAVAMLEEILPTFKNSIVYGNLGLYYLMMNDLDKALEFNLEAYEYTDSDKTILDNLGFNYYLLGRYSEAKEIYEKLMLLNPAFPEAYYYYALTLSELGDQASALKLMEQGLSYEPSMITTLTRDMIEEKLEEWRGIPLPE</sequence>
<reference evidence="3" key="1">
    <citation type="submission" date="2019-10" db="EMBL/GenBank/DDBJ databases">
        <title>Description of Paenibacillus glebae sp. nov.</title>
        <authorList>
            <person name="Carlier A."/>
            <person name="Qi S."/>
        </authorList>
    </citation>
    <scope>NUCLEOTIDE SEQUENCE</scope>
    <source>
        <strain evidence="3">LMG 31456</strain>
    </source>
</reference>
<dbReference type="Gene3D" id="1.25.40.10">
    <property type="entry name" value="Tetratricopeptide repeat domain"/>
    <property type="match status" value="1"/>
</dbReference>
<organism evidence="3 4">
    <name type="scientific">Paenibacillus foliorum</name>
    <dbReference type="NCBI Taxonomy" id="2654974"/>
    <lineage>
        <taxon>Bacteria</taxon>
        <taxon>Bacillati</taxon>
        <taxon>Bacillota</taxon>
        <taxon>Bacilli</taxon>
        <taxon>Bacillales</taxon>
        <taxon>Paenibacillaceae</taxon>
        <taxon>Paenibacillus</taxon>
    </lineage>
</organism>
<gene>
    <name evidence="3" type="ORF">GC093_00390</name>
</gene>
<dbReference type="AlphaFoldDB" id="A0A972GPA6"/>
<dbReference type="SUPFAM" id="SSF48452">
    <property type="entry name" value="TPR-like"/>
    <property type="match status" value="1"/>
</dbReference>
<comment type="caution">
    <text evidence="3">The sequence shown here is derived from an EMBL/GenBank/DDBJ whole genome shotgun (WGS) entry which is preliminary data.</text>
</comment>
<feature type="repeat" description="TPR" evidence="1">
    <location>
        <begin position="183"/>
        <end position="216"/>
    </location>
</feature>
<feature type="transmembrane region" description="Helical" evidence="2">
    <location>
        <begin position="7"/>
        <end position="24"/>
    </location>
</feature>
<accession>A0A972GPA6</accession>
<keyword evidence="2" id="KW-0812">Transmembrane</keyword>
<keyword evidence="1" id="KW-0802">TPR repeat</keyword>
<evidence type="ECO:0000256" key="1">
    <source>
        <dbReference type="PROSITE-ProRule" id="PRU00339"/>
    </source>
</evidence>
<dbReference type="PANTHER" id="PTHR12558">
    <property type="entry name" value="CELL DIVISION CYCLE 16,23,27"/>
    <property type="match status" value="1"/>
</dbReference>
<feature type="repeat" description="TPR" evidence="1">
    <location>
        <begin position="217"/>
        <end position="250"/>
    </location>
</feature>
<evidence type="ECO:0000256" key="2">
    <source>
        <dbReference type="SAM" id="Phobius"/>
    </source>
</evidence>
<dbReference type="Pfam" id="PF14559">
    <property type="entry name" value="TPR_19"/>
    <property type="match status" value="1"/>
</dbReference>
<dbReference type="InterPro" id="IPR011990">
    <property type="entry name" value="TPR-like_helical_dom_sf"/>
</dbReference>
<proteinExistence type="predicted"/>
<dbReference type="SMART" id="SM00028">
    <property type="entry name" value="TPR"/>
    <property type="match status" value="4"/>
</dbReference>
<keyword evidence="2" id="KW-0472">Membrane</keyword>
<dbReference type="InterPro" id="IPR019734">
    <property type="entry name" value="TPR_rpt"/>
</dbReference>
<feature type="repeat" description="TPR" evidence="1">
    <location>
        <begin position="149"/>
        <end position="182"/>
    </location>
</feature>
<keyword evidence="2" id="KW-1133">Transmembrane helix</keyword>
<dbReference type="Pfam" id="PF13432">
    <property type="entry name" value="TPR_16"/>
    <property type="match status" value="1"/>
</dbReference>
<dbReference type="Proteomes" id="UP000641588">
    <property type="component" value="Unassembled WGS sequence"/>
</dbReference>
<evidence type="ECO:0000313" key="3">
    <source>
        <dbReference type="EMBL" id="NOU91698.1"/>
    </source>
</evidence>
<protein>
    <submittedName>
        <fullName evidence="3">Tetratricopeptide repeat protein</fullName>
    </submittedName>
</protein>
<name>A0A972GPA6_9BACL</name>
<dbReference type="EMBL" id="WHOD01000003">
    <property type="protein sequence ID" value="NOU91698.1"/>
    <property type="molecule type" value="Genomic_DNA"/>
</dbReference>
<dbReference type="PROSITE" id="PS50005">
    <property type="entry name" value="TPR"/>
    <property type="match status" value="3"/>
</dbReference>
<evidence type="ECO:0000313" key="4">
    <source>
        <dbReference type="Proteomes" id="UP000641588"/>
    </source>
</evidence>
<keyword evidence="4" id="KW-1185">Reference proteome</keyword>
<dbReference type="PANTHER" id="PTHR12558:SF13">
    <property type="entry name" value="CELL DIVISION CYCLE PROTEIN 27 HOMOLOG"/>
    <property type="match status" value="1"/>
</dbReference>
<feature type="transmembrane region" description="Helical" evidence="2">
    <location>
        <begin position="30"/>
        <end position="51"/>
    </location>
</feature>
<dbReference type="RefSeq" id="WP_171649861.1">
    <property type="nucleotide sequence ID" value="NZ_WHOD01000003.1"/>
</dbReference>